<feature type="compositionally biased region" description="Basic and acidic residues" evidence="7">
    <location>
        <begin position="981"/>
        <end position="991"/>
    </location>
</feature>
<dbReference type="Pfam" id="PF07662">
    <property type="entry name" value="Nucleos_tra2_C"/>
    <property type="match status" value="1"/>
</dbReference>
<reference evidence="12" key="1">
    <citation type="submission" date="2020-07" db="EMBL/GenBank/DDBJ databases">
        <title>Draft Genome Sequence of a Deep-Sea Yeast, Naganishia (Cryptococcus) liquefaciens strain N6.</title>
        <authorList>
            <person name="Han Y.W."/>
            <person name="Kajitani R."/>
            <person name="Morimoto H."/>
            <person name="Parhat M."/>
            <person name="Tsubouchi H."/>
            <person name="Bakenova O."/>
            <person name="Ogata M."/>
            <person name="Argunhan B."/>
            <person name="Aoki R."/>
            <person name="Kajiwara S."/>
            <person name="Itoh T."/>
            <person name="Iwasaki H."/>
        </authorList>
    </citation>
    <scope>NUCLEOTIDE SEQUENCE</scope>
    <source>
        <strain evidence="12">N6</strain>
    </source>
</reference>
<feature type="transmembrane region" description="Helical" evidence="8">
    <location>
        <begin position="285"/>
        <end position="306"/>
    </location>
</feature>
<evidence type="ECO:0000259" key="11">
    <source>
        <dbReference type="Pfam" id="PF07670"/>
    </source>
</evidence>
<evidence type="ECO:0000256" key="5">
    <source>
        <dbReference type="ARBA" id="ARBA00022989"/>
    </source>
</evidence>
<feature type="transmembrane region" description="Helical" evidence="8">
    <location>
        <begin position="483"/>
        <end position="503"/>
    </location>
</feature>
<keyword evidence="13" id="KW-1185">Reference proteome</keyword>
<dbReference type="EMBL" id="BLZA01000016">
    <property type="protein sequence ID" value="GHJ85894.1"/>
    <property type="molecule type" value="Genomic_DNA"/>
</dbReference>
<evidence type="ECO:0000256" key="8">
    <source>
        <dbReference type="SAM" id="Phobius"/>
    </source>
</evidence>
<accession>A0A8H3TTE2</accession>
<feature type="compositionally biased region" description="Basic and acidic residues" evidence="7">
    <location>
        <begin position="1462"/>
        <end position="1499"/>
    </location>
</feature>
<keyword evidence="6 8" id="KW-0472">Membrane</keyword>
<feature type="compositionally biased region" description="Acidic residues" evidence="7">
    <location>
        <begin position="1383"/>
        <end position="1394"/>
    </location>
</feature>
<feature type="transmembrane region" description="Helical" evidence="8">
    <location>
        <begin position="192"/>
        <end position="210"/>
    </location>
</feature>
<feature type="domain" description="Concentrative nucleoside transporter N-terminal" evidence="9">
    <location>
        <begin position="198"/>
        <end position="265"/>
    </location>
</feature>
<feature type="region of interest" description="Disordered" evidence="7">
    <location>
        <begin position="1055"/>
        <end position="1130"/>
    </location>
</feature>
<evidence type="ECO:0000256" key="6">
    <source>
        <dbReference type="ARBA" id="ARBA00023136"/>
    </source>
</evidence>
<feature type="domain" description="Concentrative nucleoside transporter C-terminal" evidence="10">
    <location>
        <begin position="383"/>
        <end position="602"/>
    </location>
</feature>
<feature type="transmembrane region" description="Helical" evidence="8">
    <location>
        <begin position="110"/>
        <end position="128"/>
    </location>
</feature>
<keyword evidence="3" id="KW-1003">Cell membrane</keyword>
<dbReference type="Proteomes" id="UP000620104">
    <property type="component" value="Unassembled WGS sequence"/>
</dbReference>
<feature type="region of interest" description="Disordered" evidence="7">
    <location>
        <begin position="1454"/>
        <end position="1517"/>
    </location>
</feature>
<dbReference type="InterPro" id="IPR002668">
    <property type="entry name" value="CNT_N_dom"/>
</dbReference>
<evidence type="ECO:0000259" key="10">
    <source>
        <dbReference type="Pfam" id="PF07662"/>
    </source>
</evidence>
<evidence type="ECO:0000313" key="13">
    <source>
        <dbReference type="Proteomes" id="UP000620104"/>
    </source>
</evidence>
<dbReference type="OrthoDB" id="6075923at2759"/>
<dbReference type="PANTHER" id="PTHR10590:SF4">
    <property type="entry name" value="SOLUTE CARRIER FAMILY 28 MEMBER 3"/>
    <property type="match status" value="1"/>
</dbReference>
<sequence>MSNHELPISVASPLQEAAHGGPMHTGEATSAHSSEKEYEKRPYPATDDVEAAPSEELEDLYPDDDQPSRFGEKWNAFRASKTATIIRDFTLIGLLLGIWIPSVVREKTRHYWIITTIIAWFFILVILFHKSKYIPKKPFSTAIGGAWDMVLGRPWSKLPYIAKLGVGWGAVLVLFLGATFGIKQTDSSPYKWRVVSLVGMCVMYAACWLLSSRRRAVRAQPIILGLCMQMIFGLLVFKTGAGLSVITWLALAASDLLESGIQGGANFFWRDFIENGYFFTNTLSAIIFFVAFATLLSYIGALTWFVQKFAWFFSKTFGISGAEAVVAAASPFIGQGENCVLVRPYVKHMTDSEIHQALTSGFATIAGSVFIAYVSLGIPPKDLLTSSLMSIPASIALSKTMLPETKRPVTMGKAAVFEHDEAADGPKPYNALHAFSEGAWFGLRVAGLIFCNVLCIVSALYAINGILAWIGQFWGIARSGEDSLSIQLIGGYILYPFTFLLGVPPADILPVSRIIAVKIAANEFVAFDTIATNAKADPLWVSERAQLICRYAVCGFGNLASAGINIGILVAMAPNKADRIIRLTPRALFTGILATLSTACVAVLRTSTAWGLGCHVHKEEQQDRGMSMPVSGRERWTDEQQQQRRGKSAAVHLHPRINQGTQSRLCLLHFLLPACLPTSTRRRPATMAWRYIDQPYAPYATYLFDDYPQPALPRQDVQQRPQEPPPGFAYQTVLNSFALAELNHRARPYLAQIAGWLPLELGVHSRSGGLRRGNISWKEAEREREQQLEWGGTRDPRFEWGEFPRTVGWEARRAWRAEREEEERRVRGNGNEEAHHYDERHTQTAQSDVEDRIDQQLDEPQLDVQIDFRTSTVAQAPADSRPARSNASVSIQPRREKAIKKRVTWPRELKNRYTAPVVESRFEHYWQWAHRFSDLILKMEQDDQGIKKLEAEMPAHTDYESDARSLEPQSQPHASRSKYNPKADPDYHKPPPEPIFQLPIAKNNAPLIKPHLPRHRQAQPKKSSFLQRTGRRFMEALSSGYETLRAGVRRGIGAAPARPTPVERAVEAQPAPAEIRPAPDEARPVPPVEETLPLPTSTTAPRVNANENEKADTNERFFTRPQSPPSEIEEEDVLATLPLRSTGISVKDKRQKTPAVTIHTTRSLDVGEARLEFGPQVTAHTRQSLEDAVPAALPSPDDIDFSAPVTALPEIGTGAARPMTRDNTAFNAAQLDFVPIPSDIPIVPPRPIRNLPPTATDKEREIARANDRYHRHMAQWEGYLRSLASANPDDGEVYREADTWKDIEEDDASWRSHNRDGRWRRRRRADVSDDSDWSGDEWGREPGARDRRPEHDRNGPDDIEQPDERPHQRLHSPPPERRVLNVDEIDDDDDDREDYETWARRIQETLKKYDKRYEPEVVDSDDSDAVNPDFRDIDLDDDLELEVDEIEIPELGAAPLYGSGFNRDRVMPKIRRPDHDRERDREYKRRQDRRQRELDERRGSRWASGRPGQRMYGGFGN</sequence>
<feature type="compositionally biased region" description="Polar residues" evidence="7">
    <location>
        <begin position="967"/>
        <end position="978"/>
    </location>
</feature>
<feature type="region of interest" description="Disordered" evidence="7">
    <location>
        <begin position="818"/>
        <end position="847"/>
    </location>
</feature>
<dbReference type="InterPro" id="IPR011657">
    <property type="entry name" value="CNT_C_dom"/>
</dbReference>
<feature type="compositionally biased region" description="Basic and acidic residues" evidence="7">
    <location>
        <begin position="1337"/>
        <end position="1367"/>
    </location>
</feature>
<feature type="region of interest" description="Disordered" evidence="7">
    <location>
        <begin position="956"/>
        <end position="991"/>
    </location>
</feature>
<dbReference type="InterPro" id="IPR011642">
    <property type="entry name" value="Gate_dom"/>
</dbReference>
<dbReference type="PANTHER" id="PTHR10590">
    <property type="entry name" value="SODIUM/NUCLEOSIDE COTRANSPORTER"/>
    <property type="match status" value="1"/>
</dbReference>
<feature type="transmembrane region" description="Helical" evidence="8">
    <location>
        <begin position="357"/>
        <end position="378"/>
    </location>
</feature>
<proteinExistence type="inferred from homology"/>
<evidence type="ECO:0000256" key="2">
    <source>
        <dbReference type="ARBA" id="ARBA00009033"/>
    </source>
</evidence>
<name>A0A8H3TTE2_9TREE</name>
<organism evidence="12 13">
    <name type="scientific">Naganishia liquefaciens</name>
    <dbReference type="NCBI Taxonomy" id="104408"/>
    <lineage>
        <taxon>Eukaryota</taxon>
        <taxon>Fungi</taxon>
        <taxon>Dikarya</taxon>
        <taxon>Basidiomycota</taxon>
        <taxon>Agaricomycotina</taxon>
        <taxon>Tremellomycetes</taxon>
        <taxon>Filobasidiales</taxon>
        <taxon>Filobasidiaceae</taxon>
        <taxon>Naganishia</taxon>
    </lineage>
</organism>
<feature type="transmembrane region" description="Helical" evidence="8">
    <location>
        <begin position="548"/>
        <end position="571"/>
    </location>
</feature>
<feature type="compositionally biased region" description="Basic and acidic residues" evidence="7">
    <location>
        <begin position="33"/>
        <end position="42"/>
    </location>
</feature>
<feature type="compositionally biased region" description="Basic and acidic residues" evidence="7">
    <location>
        <begin position="818"/>
        <end position="842"/>
    </location>
</feature>
<evidence type="ECO:0000256" key="4">
    <source>
        <dbReference type="ARBA" id="ARBA00022692"/>
    </source>
</evidence>
<evidence type="ECO:0000256" key="3">
    <source>
        <dbReference type="ARBA" id="ARBA00022475"/>
    </source>
</evidence>
<keyword evidence="4 8" id="KW-0812">Transmembrane</keyword>
<feature type="compositionally biased region" description="Basic and acidic residues" evidence="7">
    <location>
        <begin position="1107"/>
        <end position="1118"/>
    </location>
</feature>
<feature type="region of interest" description="Disordered" evidence="7">
    <location>
        <begin position="875"/>
        <end position="895"/>
    </location>
</feature>
<dbReference type="Pfam" id="PF01773">
    <property type="entry name" value="Nucleos_tra2_N"/>
    <property type="match status" value="1"/>
</dbReference>
<comment type="similarity">
    <text evidence="2">Belongs to the concentrative nucleoside transporter (CNT) (TC 2.A.41) family.</text>
</comment>
<gene>
    <name evidence="12" type="ORF">NliqN6_2296</name>
</gene>
<feature type="domain" description="Nucleoside transporter/FeoB GTPase Gate" evidence="11">
    <location>
        <begin position="281"/>
        <end position="377"/>
    </location>
</feature>
<comment type="subcellular location">
    <subcellularLocation>
        <location evidence="1">Cell membrane</location>
        <topology evidence="1">Multi-pass membrane protein</topology>
    </subcellularLocation>
</comment>
<evidence type="ECO:0000259" key="9">
    <source>
        <dbReference type="Pfam" id="PF01773"/>
    </source>
</evidence>
<feature type="region of interest" description="Disordered" evidence="7">
    <location>
        <begin position="1409"/>
        <end position="1433"/>
    </location>
</feature>
<dbReference type="GO" id="GO:0005337">
    <property type="term" value="F:nucleoside transmembrane transporter activity"/>
    <property type="evidence" value="ECO:0007669"/>
    <property type="project" value="InterPro"/>
</dbReference>
<comment type="caution">
    <text evidence="12">The sequence shown here is derived from an EMBL/GenBank/DDBJ whole genome shotgun (WGS) entry which is preliminary data.</text>
</comment>
<dbReference type="InterPro" id="IPR008276">
    <property type="entry name" value="C_nuclsd_transpt"/>
</dbReference>
<feature type="region of interest" description="Disordered" evidence="7">
    <location>
        <begin position="1309"/>
        <end position="1394"/>
    </location>
</feature>
<feature type="transmembrane region" description="Helical" evidence="8">
    <location>
        <begin position="222"/>
        <end position="251"/>
    </location>
</feature>
<dbReference type="Pfam" id="PF07670">
    <property type="entry name" value="Gate"/>
    <property type="match status" value="1"/>
</dbReference>
<keyword evidence="5 8" id="KW-1133">Transmembrane helix</keyword>
<evidence type="ECO:0000313" key="12">
    <source>
        <dbReference type="EMBL" id="GHJ85894.1"/>
    </source>
</evidence>
<protein>
    <submittedName>
        <fullName evidence="12">Uncharacterized protein</fullName>
    </submittedName>
</protein>
<evidence type="ECO:0000256" key="7">
    <source>
        <dbReference type="SAM" id="MobiDB-lite"/>
    </source>
</evidence>
<dbReference type="GO" id="GO:0005886">
    <property type="term" value="C:plasma membrane"/>
    <property type="evidence" value="ECO:0007669"/>
    <property type="project" value="UniProtKB-SubCell"/>
</dbReference>
<feature type="transmembrane region" description="Helical" evidence="8">
    <location>
        <begin position="445"/>
        <end position="471"/>
    </location>
</feature>
<feature type="compositionally biased region" description="Basic and acidic residues" evidence="7">
    <location>
        <begin position="956"/>
        <end position="965"/>
    </location>
</feature>
<evidence type="ECO:0000256" key="1">
    <source>
        <dbReference type="ARBA" id="ARBA00004651"/>
    </source>
</evidence>
<feature type="region of interest" description="Disordered" evidence="7">
    <location>
        <begin position="1"/>
        <end position="50"/>
    </location>
</feature>
<feature type="transmembrane region" description="Helical" evidence="8">
    <location>
        <begin position="160"/>
        <end position="180"/>
    </location>
</feature>
<dbReference type="CDD" id="cd06174">
    <property type="entry name" value="MFS"/>
    <property type="match status" value="1"/>
</dbReference>
<dbReference type="GO" id="GO:0015293">
    <property type="term" value="F:symporter activity"/>
    <property type="evidence" value="ECO:0007669"/>
    <property type="project" value="TreeGrafter"/>
</dbReference>
<feature type="transmembrane region" description="Helical" evidence="8">
    <location>
        <begin position="85"/>
        <end position="104"/>
    </location>
</feature>